<comment type="caution">
    <text evidence="5">The sequence shown here is derived from an EMBL/GenBank/DDBJ whole genome shotgun (WGS) entry which is preliminary data.</text>
</comment>
<protein>
    <submittedName>
        <fullName evidence="5">ABC transporter periplasmic protein</fullName>
    </submittedName>
</protein>
<keyword evidence="3" id="KW-1133">Transmembrane helix</keyword>
<evidence type="ECO:0000256" key="3">
    <source>
        <dbReference type="SAM" id="Phobius"/>
    </source>
</evidence>
<dbReference type="InterPro" id="IPR002491">
    <property type="entry name" value="ABC_transptr_periplasmic_BD"/>
</dbReference>
<dbReference type="Proteomes" id="UP000011688">
    <property type="component" value="Unassembled WGS sequence"/>
</dbReference>
<dbReference type="SUPFAM" id="SSF53807">
    <property type="entry name" value="Helical backbone' metal receptor"/>
    <property type="match status" value="1"/>
</dbReference>
<dbReference type="GO" id="GO:0005886">
    <property type="term" value="C:plasma membrane"/>
    <property type="evidence" value="ECO:0007669"/>
    <property type="project" value="UniProtKB-SubCell"/>
</dbReference>
<dbReference type="Gene3D" id="3.40.50.1980">
    <property type="entry name" value="Nitrogenase molybdenum iron protein domain"/>
    <property type="match status" value="2"/>
</dbReference>
<evidence type="ECO:0000313" key="5">
    <source>
        <dbReference type="EMBL" id="ELY58387.1"/>
    </source>
</evidence>
<dbReference type="InterPro" id="IPR026371">
    <property type="entry name" value="PGF_CTERM"/>
</dbReference>
<gene>
    <name evidence="5" type="ORF">C491_08629</name>
</gene>
<reference evidence="5 6" key="1">
    <citation type="journal article" date="2014" name="PLoS Genet.">
        <title>Phylogenetically driven sequencing of extremely halophilic archaea reveals strategies for static and dynamic osmo-response.</title>
        <authorList>
            <person name="Becker E.A."/>
            <person name="Seitzer P.M."/>
            <person name="Tritt A."/>
            <person name="Larsen D."/>
            <person name="Krusor M."/>
            <person name="Yao A.I."/>
            <person name="Wu D."/>
            <person name="Madern D."/>
            <person name="Eisen J.A."/>
            <person name="Darling A.E."/>
            <person name="Facciotti M.T."/>
        </authorList>
    </citation>
    <scope>NUCLEOTIDE SEQUENCE [LARGE SCALE GENOMIC DNA]</scope>
    <source>
        <strain evidence="5 6">DSM 10524</strain>
    </source>
</reference>
<dbReference type="NCBIfam" id="TIGR04281">
    <property type="entry name" value="peripla_PGF_1"/>
    <property type="match status" value="1"/>
</dbReference>
<dbReference type="PANTHER" id="PTHR30535:SF34">
    <property type="entry name" value="MOLYBDATE-BINDING PROTEIN MOLA"/>
    <property type="match status" value="1"/>
</dbReference>
<organism evidence="5 6">
    <name type="scientific">Natronococcus amylolyticus DSM 10524</name>
    <dbReference type="NCBI Taxonomy" id="1227497"/>
    <lineage>
        <taxon>Archaea</taxon>
        <taxon>Methanobacteriati</taxon>
        <taxon>Methanobacteriota</taxon>
        <taxon>Stenosarchaea group</taxon>
        <taxon>Halobacteria</taxon>
        <taxon>Halobacteriales</taxon>
        <taxon>Natrialbaceae</taxon>
        <taxon>Natronococcus</taxon>
    </lineage>
</organism>
<sequence length="374" mass="39655">MIVFVAVLTALAAFAPAAAAGGGMADVAQEEPTCEFPFEGEDATGETVTVDEEPESVVALQPSDAQVMHEIGAEDKLSGMPVGEYTDYLEPDEELDITEDDGVTPVTEEIIDRDPDVVLAAAALEGDDVIDQLRDAGLDVYVFPTEESLDGVAENVRLTGEIVGECDGAEDALEEFEERLETIESTVEDEDHPLAYYEMGDGFTAGEGTFQDEIITTAGVENLGAEAGIEGWAEISDEVVVEEDPEWIIYGESWGDEPPVSEAAMGTTAYQDEQFVAVDDQFMSQPGPLVVEAIEEIVAEVHPEAYAEATDEAEDDAADETDDADDEADADDTAADDADDANDAAEDDDSIPGFGVPAVVAALVAVLAVLARRR</sequence>
<dbReference type="STRING" id="1227497.C491_08629"/>
<dbReference type="PATRIC" id="fig|1227497.3.peg.1776"/>
<dbReference type="GO" id="GO:0071281">
    <property type="term" value="P:cellular response to iron ion"/>
    <property type="evidence" value="ECO:0007669"/>
    <property type="project" value="TreeGrafter"/>
</dbReference>
<accession>L9X9U3</accession>
<evidence type="ECO:0000256" key="1">
    <source>
        <dbReference type="ARBA" id="ARBA00022729"/>
    </source>
</evidence>
<feature type="domain" description="Fe/B12 periplasmic-binding" evidence="4">
    <location>
        <begin position="56"/>
        <end position="305"/>
    </location>
</feature>
<dbReference type="InterPro" id="IPR026469">
    <property type="entry name" value="Peripla_PGF_1"/>
</dbReference>
<feature type="region of interest" description="Disordered" evidence="2">
    <location>
        <begin position="307"/>
        <end position="352"/>
    </location>
</feature>
<dbReference type="InterPro" id="IPR050902">
    <property type="entry name" value="ABC_Transporter_SBP"/>
</dbReference>
<dbReference type="GO" id="GO:0030115">
    <property type="term" value="C:S-layer"/>
    <property type="evidence" value="ECO:0007669"/>
    <property type="project" value="UniProtKB-SubCell"/>
</dbReference>
<dbReference type="PROSITE" id="PS50983">
    <property type="entry name" value="FE_B12_PBP"/>
    <property type="match status" value="1"/>
</dbReference>
<dbReference type="AlphaFoldDB" id="L9X9U3"/>
<dbReference type="Pfam" id="PF01497">
    <property type="entry name" value="Peripla_BP_2"/>
    <property type="match status" value="1"/>
</dbReference>
<keyword evidence="3" id="KW-0812">Transmembrane</keyword>
<keyword evidence="6" id="KW-1185">Reference proteome</keyword>
<feature type="compositionally biased region" description="Acidic residues" evidence="2">
    <location>
        <begin position="309"/>
        <end position="350"/>
    </location>
</feature>
<feature type="transmembrane region" description="Helical" evidence="3">
    <location>
        <begin position="351"/>
        <end position="371"/>
    </location>
</feature>
<evidence type="ECO:0000259" key="4">
    <source>
        <dbReference type="PROSITE" id="PS50983"/>
    </source>
</evidence>
<dbReference type="NCBIfam" id="TIGR04126">
    <property type="entry name" value="PGF_CTERM"/>
    <property type="match status" value="1"/>
</dbReference>
<dbReference type="EMBL" id="AOIB01000020">
    <property type="protein sequence ID" value="ELY58387.1"/>
    <property type="molecule type" value="Genomic_DNA"/>
</dbReference>
<evidence type="ECO:0000313" key="6">
    <source>
        <dbReference type="Proteomes" id="UP000011688"/>
    </source>
</evidence>
<dbReference type="eggNOG" id="arCOG04233">
    <property type="taxonomic scope" value="Archaea"/>
</dbReference>
<proteinExistence type="predicted"/>
<dbReference type="PANTHER" id="PTHR30535">
    <property type="entry name" value="VITAMIN B12-BINDING PROTEIN"/>
    <property type="match status" value="1"/>
</dbReference>
<evidence type="ECO:0000256" key="2">
    <source>
        <dbReference type="SAM" id="MobiDB-lite"/>
    </source>
</evidence>
<keyword evidence="1" id="KW-0732">Signal</keyword>
<name>L9X9U3_9EURY</name>
<keyword evidence="3" id="KW-0472">Membrane</keyword>